<evidence type="ECO:0000313" key="8">
    <source>
        <dbReference type="Proteomes" id="UP000295662"/>
    </source>
</evidence>
<evidence type="ECO:0000256" key="4">
    <source>
        <dbReference type="ARBA" id="ARBA00023136"/>
    </source>
</evidence>
<evidence type="ECO:0000256" key="1">
    <source>
        <dbReference type="ARBA" id="ARBA00004370"/>
    </source>
</evidence>
<accession>A0A4R7RZI7</accession>
<dbReference type="GO" id="GO:0005506">
    <property type="term" value="F:iron ion binding"/>
    <property type="evidence" value="ECO:0007669"/>
    <property type="project" value="InterPro"/>
</dbReference>
<sequence length="264" mass="31513">MMLARQPFHFLDYTLGGTAALGLRYLLFAGIAWLLGYVLFKRQWFHRKIVAKFPKSSEVWREIGYSALSMLIFGLVGAATFYAYRQGWTQMYGKVGKYGMVWFWASIGCAIVIHDAWFYWTHRLMHHRRLFRWFHRVHHLSHNPTPWAAYAFSPLEALVQALIFPLLTVIMPIHGLAFGLFMMWQISFNIVGHMGYEFHPRWLMQSPLRYIINTPTNHIMHHEKMRGNYGLYFNWWDRLMGTNHEEYERRFSEVTTREKVLVKK</sequence>
<feature type="transmembrane region" description="Helical" evidence="5">
    <location>
        <begin position="162"/>
        <end position="184"/>
    </location>
</feature>
<feature type="transmembrane region" description="Helical" evidence="5">
    <location>
        <begin position="20"/>
        <end position="40"/>
    </location>
</feature>
<organism evidence="7 8">
    <name type="scientific">Prosthecobacter fusiformis</name>
    <dbReference type="NCBI Taxonomy" id="48464"/>
    <lineage>
        <taxon>Bacteria</taxon>
        <taxon>Pseudomonadati</taxon>
        <taxon>Verrucomicrobiota</taxon>
        <taxon>Verrucomicrobiia</taxon>
        <taxon>Verrucomicrobiales</taxon>
        <taxon>Verrucomicrobiaceae</taxon>
        <taxon>Prosthecobacter</taxon>
    </lineage>
</organism>
<keyword evidence="2 5" id="KW-0812">Transmembrane</keyword>
<dbReference type="InterPro" id="IPR006694">
    <property type="entry name" value="Fatty_acid_hydroxylase"/>
</dbReference>
<dbReference type="GO" id="GO:0016020">
    <property type="term" value="C:membrane"/>
    <property type="evidence" value="ECO:0007669"/>
    <property type="project" value="UniProtKB-SubCell"/>
</dbReference>
<evidence type="ECO:0000259" key="6">
    <source>
        <dbReference type="Pfam" id="PF04116"/>
    </source>
</evidence>
<comment type="subcellular location">
    <subcellularLocation>
        <location evidence="1">Membrane</location>
    </subcellularLocation>
</comment>
<dbReference type="InterPro" id="IPR050307">
    <property type="entry name" value="Sterol_Desaturase_Related"/>
</dbReference>
<proteinExistence type="predicted"/>
<dbReference type="EMBL" id="SOCA01000003">
    <property type="protein sequence ID" value="TDU71352.1"/>
    <property type="molecule type" value="Genomic_DNA"/>
</dbReference>
<dbReference type="RefSeq" id="WP_243838818.1">
    <property type="nucleotide sequence ID" value="NZ_SOCA01000003.1"/>
</dbReference>
<dbReference type="AlphaFoldDB" id="A0A4R7RZI7"/>
<evidence type="ECO:0000313" key="7">
    <source>
        <dbReference type="EMBL" id="TDU71352.1"/>
    </source>
</evidence>
<dbReference type="PANTHER" id="PTHR11863">
    <property type="entry name" value="STEROL DESATURASE"/>
    <property type="match status" value="1"/>
</dbReference>
<dbReference type="GO" id="GO:0016491">
    <property type="term" value="F:oxidoreductase activity"/>
    <property type="evidence" value="ECO:0007669"/>
    <property type="project" value="InterPro"/>
</dbReference>
<reference evidence="7 8" key="1">
    <citation type="submission" date="2019-03" db="EMBL/GenBank/DDBJ databases">
        <title>Genomic Encyclopedia of Archaeal and Bacterial Type Strains, Phase II (KMG-II): from individual species to whole genera.</title>
        <authorList>
            <person name="Goeker M."/>
        </authorList>
    </citation>
    <scope>NUCLEOTIDE SEQUENCE [LARGE SCALE GENOMIC DNA]</scope>
    <source>
        <strain evidence="7 8">ATCC 25309</strain>
    </source>
</reference>
<dbReference type="Pfam" id="PF04116">
    <property type="entry name" value="FA_hydroxylase"/>
    <property type="match status" value="1"/>
</dbReference>
<evidence type="ECO:0000256" key="2">
    <source>
        <dbReference type="ARBA" id="ARBA00022692"/>
    </source>
</evidence>
<keyword evidence="3 5" id="KW-1133">Transmembrane helix</keyword>
<keyword evidence="4 5" id="KW-0472">Membrane</keyword>
<evidence type="ECO:0000256" key="5">
    <source>
        <dbReference type="SAM" id="Phobius"/>
    </source>
</evidence>
<evidence type="ECO:0000256" key="3">
    <source>
        <dbReference type="ARBA" id="ARBA00022989"/>
    </source>
</evidence>
<gene>
    <name evidence="7" type="ORF">EI77_02476</name>
</gene>
<dbReference type="Proteomes" id="UP000295662">
    <property type="component" value="Unassembled WGS sequence"/>
</dbReference>
<feature type="domain" description="Fatty acid hydroxylase" evidence="6">
    <location>
        <begin position="109"/>
        <end position="242"/>
    </location>
</feature>
<feature type="transmembrane region" description="Helical" evidence="5">
    <location>
        <begin position="102"/>
        <end position="120"/>
    </location>
</feature>
<dbReference type="GO" id="GO:0008610">
    <property type="term" value="P:lipid biosynthetic process"/>
    <property type="evidence" value="ECO:0007669"/>
    <property type="project" value="InterPro"/>
</dbReference>
<protein>
    <submittedName>
        <fullName evidence="7">Sterol desaturase/sphingolipid hydroxylase (Fatty acid hydroxylase superfamily)</fullName>
    </submittedName>
</protein>
<keyword evidence="8" id="KW-1185">Reference proteome</keyword>
<comment type="caution">
    <text evidence="7">The sequence shown here is derived from an EMBL/GenBank/DDBJ whole genome shotgun (WGS) entry which is preliminary data.</text>
</comment>
<feature type="transmembrane region" description="Helical" evidence="5">
    <location>
        <begin position="63"/>
        <end position="82"/>
    </location>
</feature>
<name>A0A4R7RZI7_9BACT</name>